<evidence type="ECO:0000313" key="2">
    <source>
        <dbReference type="Proteomes" id="UP001596378"/>
    </source>
</evidence>
<organism evidence="1 2">
    <name type="scientific">Cohnella cellulosilytica</name>
    <dbReference type="NCBI Taxonomy" id="986710"/>
    <lineage>
        <taxon>Bacteria</taxon>
        <taxon>Bacillati</taxon>
        <taxon>Bacillota</taxon>
        <taxon>Bacilli</taxon>
        <taxon>Bacillales</taxon>
        <taxon>Paenibacillaceae</taxon>
        <taxon>Cohnella</taxon>
    </lineage>
</organism>
<proteinExistence type="predicted"/>
<accession>A0ABW2FFD1</accession>
<dbReference type="PANTHER" id="PTHR35586">
    <property type="entry name" value="SLL1691 PROTEIN"/>
    <property type="match status" value="1"/>
</dbReference>
<dbReference type="RefSeq" id="WP_378107393.1">
    <property type="nucleotide sequence ID" value="NZ_JBHSUP010000026.1"/>
</dbReference>
<protein>
    <submittedName>
        <fullName evidence="1">Rpn family recombination-promoting nuclease/putative transposase</fullName>
    </submittedName>
</protein>
<name>A0ABW2FFD1_9BACL</name>
<evidence type="ECO:0000313" key="1">
    <source>
        <dbReference type="EMBL" id="MFC7150508.1"/>
    </source>
</evidence>
<comment type="caution">
    <text evidence="1">The sequence shown here is derived from an EMBL/GenBank/DDBJ whole genome shotgun (WGS) entry which is preliminary data.</text>
</comment>
<reference evidence="2" key="1">
    <citation type="journal article" date="2019" name="Int. J. Syst. Evol. Microbiol.">
        <title>The Global Catalogue of Microorganisms (GCM) 10K type strain sequencing project: providing services to taxonomists for standard genome sequencing and annotation.</title>
        <authorList>
            <consortium name="The Broad Institute Genomics Platform"/>
            <consortium name="The Broad Institute Genome Sequencing Center for Infectious Disease"/>
            <person name="Wu L."/>
            <person name="Ma J."/>
        </authorList>
    </citation>
    <scope>NUCLEOTIDE SEQUENCE [LARGE SCALE GENOMIC DNA]</scope>
    <source>
        <strain evidence="2">KCTC 12907</strain>
    </source>
</reference>
<dbReference type="EMBL" id="JBHTAI010000011">
    <property type="protein sequence ID" value="MFC7150508.1"/>
    <property type="molecule type" value="Genomic_DNA"/>
</dbReference>
<gene>
    <name evidence="1" type="ORF">ACFQMJ_18405</name>
</gene>
<dbReference type="Proteomes" id="UP001596378">
    <property type="component" value="Unassembled WGS sequence"/>
</dbReference>
<dbReference type="PANTHER" id="PTHR35586:SF1">
    <property type="entry name" value="SLL1691 PROTEIN"/>
    <property type="match status" value="1"/>
</dbReference>
<keyword evidence="2" id="KW-1185">Reference proteome</keyword>
<sequence length="338" mass="39862">MKEQALPPIDHDRLFKELLATFFQDFIELFFPQVAAAIDFGHVKFLQQEVFTDVTAGEKRKVDLLVETKLRGEDTGEEGLIIIHPESQAKRQTEFPERLFVYFSRLYEKYRRRIVPIAIFSYDGYPRVTEPEEFKVTLPFLDVLRFRYYSLELRKLQWREYASRDNPVAAALLSKMHYNEEDRVQVKKECFRMIARLQLDPAREQMIAGFFETYLQLTEREEQQLRQALHELEPREEERVMRVMISYERKGWIKGREEGKLEGQIEGKIEGKIDLLCQYVATCFPESAAELQAALRQIKEIAVLERLSATIFDVKHPEQLRELLLAALEDCSRAQKES</sequence>